<feature type="compositionally biased region" description="Low complexity" evidence="1">
    <location>
        <begin position="143"/>
        <end position="213"/>
    </location>
</feature>
<keyword evidence="3" id="KW-1185">Reference proteome</keyword>
<feature type="region of interest" description="Disordered" evidence="1">
    <location>
        <begin position="141"/>
        <end position="229"/>
    </location>
</feature>
<feature type="non-terminal residue" evidence="2">
    <location>
        <position position="1"/>
    </location>
</feature>
<dbReference type="Proteomes" id="UP000824469">
    <property type="component" value="Unassembled WGS sequence"/>
</dbReference>
<comment type="caution">
    <text evidence="2">The sequence shown here is derived from an EMBL/GenBank/DDBJ whole genome shotgun (WGS) entry which is preliminary data.</text>
</comment>
<dbReference type="AlphaFoldDB" id="A0AA38FF34"/>
<protein>
    <submittedName>
        <fullName evidence="2">Uncharacterized protein</fullName>
    </submittedName>
</protein>
<reference evidence="2 3" key="1">
    <citation type="journal article" date="2021" name="Nat. Plants">
        <title>The Taxus genome provides insights into paclitaxel biosynthesis.</title>
        <authorList>
            <person name="Xiong X."/>
            <person name="Gou J."/>
            <person name="Liao Q."/>
            <person name="Li Y."/>
            <person name="Zhou Q."/>
            <person name="Bi G."/>
            <person name="Li C."/>
            <person name="Du R."/>
            <person name="Wang X."/>
            <person name="Sun T."/>
            <person name="Guo L."/>
            <person name="Liang H."/>
            <person name="Lu P."/>
            <person name="Wu Y."/>
            <person name="Zhang Z."/>
            <person name="Ro D.K."/>
            <person name="Shang Y."/>
            <person name="Huang S."/>
            <person name="Yan J."/>
        </authorList>
    </citation>
    <scope>NUCLEOTIDE SEQUENCE [LARGE SCALE GENOMIC DNA]</scope>
    <source>
        <strain evidence="2">Ta-2019</strain>
    </source>
</reference>
<name>A0AA38FF34_TAXCH</name>
<sequence length="229" mass="24291">NEETIRAFIGAYEDIPLADYEKGFSLDFDASAYCEEKVDSFYQEMEEEPQIMQLDPPLNLPSSHSSLCDETPWSCIDPWPIFSSPNNTLYIIIPQSQSLMGSTPSSPSSSSRCGSPSSSPPSTICGTFLSSPLSSILGARPTSPLSSRYGSPPGSPSSSILGPYPSSPSSYIYGSRPSSPSSSILGPHPSIPSSSIYGSPPSSPSSSILGPYPFHQSHYSSTKDGGKPM</sequence>
<gene>
    <name evidence="2" type="ORF">KI387_008268</name>
</gene>
<evidence type="ECO:0000256" key="1">
    <source>
        <dbReference type="SAM" id="MobiDB-lite"/>
    </source>
</evidence>
<proteinExistence type="predicted"/>
<feature type="region of interest" description="Disordered" evidence="1">
    <location>
        <begin position="100"/>
        <end position="122"/>
    </location>
</feature>
<organism evidence="2 3">
    <name type="scientific">Taxus chinensis</name>
    <name type="common">Chinese yew</name>
    <name type="synonym">Taxus wallichiana var. chinensis</name>
    <dbReference type="NCBI Taxonomy" id="29808"/>
    <lineage>
        <taxon>Eukaryota</taxon>
        <taxon>Viridiplantae</taxon>
        <taxon>Streptophyta</taxon>
        <taxon>Embryophyta</taxon>
        <taxon>Tracheophyta</taxon>
        <taxon>Spermatophyta</taxon>
        <taxon>Pinopsida</taxon>
        <taxon>Pinidae</taxon>
        <taxon>Conifers II</taxon>
        <taxon>Cupressales</taxon>
        <taxon>Taxaceae</taxon>
        <taxon>Taxus</taxon>
    </lineage>
</organism>
<evidence type="ECO:0000313" key="2">
    <source>
        <dbReference type="EMBL" id="KAH9303864.1"/>
    </source>
</evidence>
<feature type="non-terminal residue" evidence="2">
    <location>
        <position position="229"/>
    </location>
</feature>
<accession>A0AA38FF34</accession>
<evidence type="ECO:0000313" key="3">
    <source>
        <dbReference type="Proteomes" id="UP000824469"/>
    </source>
</evidence>
<dbReference type="EMBL" id="JAHRHJ020000008">
    <property type="protein sequence ID" value="KAH9303864.1"/>
    <property type="molecule type" value="Genomic_DNA"/>
</dbReference>